<name>W0FGX7_CARML</name>
<dbReference type="AlphaFoldDB" id="W0FGX7"/>
<keyword evidence="1" id="KW-0285">Flavoprotein</keyword>
<gene>
    <name evidence="3" type="primary">crnJ</name>
</gene>
<organism evidence="3">
    <name type="scientific">Carnobacterium maltaromaticum</name>
    <name type="common">Carnobacterium piscicola</name>
    <dbReference type="NCBI Taxonomy" id="2751"/>
    <lineage>
        <taxon>Bacteria</taxon>
        <taxon>Bacillati</taxon>
        <taxon>Bacillota</taxon>
        <taxon>Bacilli</taxon>
        <taxon>Lactobacillales</taxon>
        <taxon>Carnobacteriaceae</taxon>
        <taxon>Carnobacterium</taxon>
    </lineage>
</organism>
<dbReference type="InterPro" id="IPR005025">
    <property type="entry name" value="FMN_Rdtase-like_dom"/>
</dbReference>
<dbReference type="InterPro" id="IPR029039">
    <property type="entry name" value="Flavoprotein-like_sf"/>
</dbReference>
<reference evidence="3" key="1">
    <citation type="journal article" date="2014" name="Int. J. Food Microbiol.">
        <title>Purification and characterization of antimicrobial peptides from fish isolate Carnobacterium maltaromaticum C2: Carnobacteriocin X and carnolysins A1 and A2.</title>
        <authorList>
            <person name="Tulini F.L."/>
            <person name="Lohans C.T."/>
            <person name="Bordon K.C."/>
            <person name="Zheng J."/>
            <person name="Arantes E.C."/>
            <person name="Vederas J.C."/>
            <person name="De Martinis E.C."/>
        </authorList>
    </citation>
    <scope>NUCLEOTIDE SEQUENCE</scope>
    <source>
        <strain evidence="3">C2</strain>
    </source>
</reference>
<proteinExistence type="predicted"/>
<dbReference type="GO" id="GO:0016491">
    <property type="term" value="F:oxidoreductase activity"/>
    <property type="evidence" value="ECO:0007669"/>
    <property type="project" value="InterPro"/>
</dbReference>
<keyword evidence="2" id="KW-0288">FMN</keyword>
<evidence type="ECO:0000256" key="2">
    <source>
        <dbReference type="ARBA" id="ARBA00022643"/>
    </source>
</evidence>
<dbReference type="Pfam" id="PF03358">
    <property type="entry name" value="FMN_red"/>
    <property type="match status" value="1"/>
</dbReference>
<accession>W0FGX7</accession>
<dbReference type="PANTHER" id="PTHR43278:SF4">
    <property type="entry name" value="NAD(P)H-DEPENDENT FMN-CONTAINING OXIDOREDUCTASE YWQN-RELATED"/>
    <property type="match status" value="1"/>
</dbReference>
<evidence type="ECO:0000313" key="3">
    <source>
        <dbReference type="EMBL" id="AHF21239.1"/>
    </source>
</evidence>
<evidence type="ECO:0000256" key="1">
    <source>
        <dbReference type="ARBA" id="ARBA00022630"/>
    </source>
</evidence>
<dbReference type="Gene3D" id="3.40.50.360">
    <property type="match status" value="1"/>
</dbReference>
<dbReference type="PANTHER" id="PTHR43278">
    <property type="entry name" value="NAD(P)H-DEPENDENT FMN-CONTAINING OXIDOREDUCTASE YWQN-RELATED"/>
    <property type="match status" value="1"/>
</dbReference>
<dbReference type="RefSeq" id="WP_056999991.1">
    <property type="nucleotide sequence ID" value="NZ_BJOJ01000049.1"/>
</dbReference>
<dbReference type="SUPFAM" id="SSF52218">
    <property type="entry name" value="Flavoproteins"/>
    <property type="match status" value="1"/>
</dbReference>
<dbReference type="EMBL" id="KF573751">
    <property type="protein sequence ID" value="AHF21239.1"/>
    <property type="molecule type" value="Genomic_DNA"/>
</dbReference>
<protein>
    <submittedName>
        <fullName evidence="3">CrnJ</fullName>
    </submittedName>
</protein>
<dbReference type="InterPro" id="IPR051796">
    <property type="entry name" value="ISF_SsuE-like"/>
</dbReference>
<sequence>MKKVFVLIGSRKKNGNTASFIKSVTDRLEDEHYDVEFAFPQDYDINFCDGSNDIFIDTDYSLNDELEILQNKILESDIFIIGSPVYVHSMSADLKLFIERSAWWVHTLRLQGKPVIVMSTCGSNGLKTVIEPLSEVITFMGGNVIATANATQIPDRLNDKVWIKEISEEIITRINTYSELPPMSNKFLEKVFNGSKLNILEQLKLEDKVNTKFGELVYWQKTGMINFDNFSSYLEYIQRK</sequence>